<feature type="signal peptide" evidence="4">
    <location>
        <begin position="1"/>
        <end position="28"/>
    </location>
</feature>
<evidence type="ECO:0000256" key="4">
    <source>
        <dbReference type="SAM" id="SignalP"/>
    </source>
</evidence>
<evidence type="ECO:0000256" key="1">
    <source>
        <dbReference type="SAM" id="Coils"/>
    </source>
</evidence>
<reference evidence="7" key="1">
    <citation type="journal article" date="2019" name="Int. J. Syst. Evol. Microbiol.">
        <title>The Global Catalogue of Microorganisms (GCM) 10K type strain sequencing project: providing services to taxonomists for standard genome sequencing and annotation.</title>
        <authorList>
            <consortium name="The Broad Institute Genomics Platform"/>
            <consortium name="The Broad Institute Genome Sequencing Center for Infectious Disease"/>
            <person name="Wu L."/>
            <person name="Ma J."/>
        </authorList>
    </citation>
    <scope>NUCLEOTIDE SEQUENCE [LARGE SCALE GENOMIC DNA]</scope>
    <source>
        <strain evidence="7">KCTC 42082</strain>
    </source>
</reference>
<evidence type="ECO:0000256" key="2">
    <source>
        <dbReference type="SAM" id="MobiDB-lite"/>
    </source>
</evidence>
<keyword evidence="3" id="KW-1133">Transmembrane helix</keyword>
<keyword evidence="3" id="KW-0472">Membrane</keyword>
<organism evidence="6 7">
    <name type="scientific">Kushneria pakistanensis</name>
    <dbReference type="NCBI Taxonomy" id="1508770"/>
    <lineage>
        <taxon>Bacteria</taxon>
        <taxon>Pseudomonadati</taxon>
        <taxon>Pseudomonadota</taxon>
        <taxon>Gammaproteobacteria</taxon>
        <taxon>Oceanospirillales</taxon>
        <taxon>Halomonadaceae</taxon>
        <taxon>Kushneria</taxon>
    </lineage>
</organism>
<keyword evidence="7" id="KW-1185">Reference proteome</keyword>
<feature type="chain" id="PRO_5046186678" description="FimV N-terminal domain-containing protein" evidence="4">
    <location>
        <begin position="29"/>
        <end position="528"/>
    </location>
</feature>
<dbReference type="EMBL" id="BMZM01000001">
    <property type="protein sequence ID" value="GHC18517.1"/>
    <property type="molecule type" value="Genomic_DNA"/>
</dbReference>
<feature type="compositionally biased region" description="Basic and acidic residues" evidence="2">
    <location>
        <begin position="515"/>
        <end position="528"/>
    </location>
</feature>
<feature type="transmembrane region" description="Helical" evidence="3">
    <location>
        <begin position="304"/>
        <end position="323"/>
    </location>
</feature>
<evidence type="ECO:0000259" key="5">
    <source>
        <dbReference type="Pfam" id="PF25800"/>
    </source>
</evidence>
<protein>
    <recommendedName>
        <fullName evidence="5">FimV N-terminal domain-containing protein</fullName>
    </recommendedName>
</protein>
<dbReference type="Pfam" id="PF25800">
    <property type="entry name" value="FimV_N"/>
    <property type="match status" value="1"/>
</dbReference>
<sequence>MADWPCGLRLRDCLLTALLLSVSATAHAVGIATPQVMSGFNEPLKARVALLDTGALRAGDIRVSLADSERWQAMDIMRSADTDTLQLAVNGTPGHLYLDLQGSRALVTPWLDVVLTIRWPQGELTPQLTLLPATRASPSGDMATAGTSARRSTMNSIPAASAPVPSNTDRAGAPERSVREAPVQDNRRVAALEARLERLEQQLRTSQEAQTALMAGLESVRAQSLERQSTPDTAGMEALALSQQALETRLDQLEQTNVSASAAVSVSDTSDAISQPAVPLQEASLQEAAAVPEQSDVDRDNSFIWVYGLAALLLMSAGLWALVRRLQQRRYRLVSAAELSPLGEASLHSEEALVADKGSENQQVAVGTEQSAAWTAHRDHIDAICNEAEVFYRHGRRDHAITMLREGLEHYPNDFHLIRALAALEVGGAYDEISHDANDGQQQSAAAALIDETPALAPRWSLQPDAIHHEGLDAMQDIPLNIANDRGADFSPTPAIDFPRDWTLEEVAFESVDTDNERPNADRLSGHA</sequence>
<keyword evidence="4" id="KW-0732">Signal</keyword>
<accession>A0ABQ3FCL8</accession>
<keyword evidence="3" id="KW-0812">Transmembrane</keyword>
<feature type="coiled-coil region" evidence="1">
    <location>
        <begin position="236"/>
        <end position="263"/>
    </location>
</feature>
<evidence type="ECO:0000313" key="6">
    <source>
        <dbReference type="EMBL" id="GHC18517.1"/>
    </source>
</evidence>
<dbReference type="InterPro" id="IPR011990">
    <property type="entry name" value="TPR-like_helical_dom_sf"/>
</dbReference>
<feature type="region of interest" description="Disordered" evidence="2">
    <location>
        <begin position="509"/>
        <end position="528"/>
    </location>
</feature>
<feature type="domain" description="FimV N-terminal" evidence="5">
    <location>
        <begin position="30"/>
        <end position="131"/>
    </location>
</feature>
<name>A0ABQ3FCL8_9GAMM</name>
<keyword evidence="1" id="KW-0175">Coiled coil</keyword>
<comment type="caution">
    <text evidence="6">The sequence shown here is derived from an EMBL/GenBank/DDBJ whole genome shotgun (WGS) entry which is preliminary data.</text>
</comment>
<dbReference type="InterPro" id="IPR057840">
    <property type="entry name" value="FimV_N"/>
</dbReference>
<dbReference type="Proteomes" id="UP000604243">
    <property type="component" value="Unassembled WGS sequence"/>
</dbReference>
<feature type="compositionally biased region" description="Polar residues" evidence="2">
    <location>
        <begin position="145"/>
        <end position="169"/>
    </location>
</feature>
<dbReference type="SUPFAM" id="SSF48452">
    <property type="entry name" value="TPR-like"/>
    <property type="match status" value="1"/>
</dbReference>
<dbReference type="RefSeq" id="WP_189515204.1">
    <property type="nucleotide sequence ID" value="NZ_BMZM01000001.1"/>
</dbReference>
<evidence type="ECO:0000256" key="3">
    <source>
        <dbReference type="SAM" id="Phobius"/>
    </source>
</evidence>
<evidence type="ECO:0000313" key="7">
    <source>
        <dbReference type="Proteomes" id="UP000604243"/>
    </source>
</evidence>
<gene>
    <name evidence="6" type="ORF">GCM10010082_07400</name>
</gene>
<feature type="region of interest" description="Disordered" evidence="2">
    <location>
        <begin position="133"/>
        <end position="184"/>
    </location>
</feature>
<proteinExistence type="predicted"/>